<comment type="similarity">
    <text evidence="3 11">Belongs to the class-II pyridoxal-phosphate-dependent aminotransferase family. Histidinol-phosphate aminotransferase subfamily.</text>
</comment>
<organism evidence="13 14">
    <name type="scientific">Shewanella algae</name>
    <dbReference type="NCBI Taxonomy" id="38313"/>
    <lineage>
        <taxon>Bacteria</taxon>
        <taxon>Pseudomonadati</taxon>
        <taxon>Pseudomonadota</taxon>
        <taxon>Gammaproteobacteria</taxon>
        <taxon>Alteromonadales</taxon>
        <taxon>Shewanellaceae</taxon>
        <taxon>Shewanella</taxon>
    </lineage>
</organism>
<dbReference type="NCBIfam" id="TIGR01141">
    <property type="entry name" value="hisC"/>
    <property type="match status" value="1"/>
</dbReference>
<comment type="cofactor">
    <cofactor evidence="1 11">
        <name>pyridoxal 5'-phosphate</name>
        <dbReference type="ChEBI" id="CHEBI:597326"/>
    </cofactor>
</comment>
<keyword evidence="8 11" id="KW-0663">Pyridoxal phosphate</keyword>
<evidence type="ECO:0000256" key="8">
    <source>
        <dbReference type="ARBA" id="ARBA00022898"/>
    </source>
</evidence>
<sequence length="367" mass="39871">MPAAINTPTEDPKNSTAAVTRQSRELAATLARPELLALEPYQSARRLGGQGEVWINANESPFNHTDIDRVNRYPECQPPEVIAAYAAYAGVSDLQLICSRGADEAIELLIRTFCTPGADSIALFGPTYGMYAISAATFNVEVKTLSLDDNFQLPKALTLAQGAKLLFICNPNNPTGTWVSQGEILRVLEAMPNTLVVVDEAYIEFSPELSAASLLERYPNLVVLRTLSKAFALAGARCGFMLANEGIIEMVKQVLAPYPVPIPVARLAALALSPEGIARMQADVALLKTQGQRVAAALERLGARVLPSGGNYLLAYFADVPKVREQLQRFGIVARSYREPRLVDAIRFSFSDDSDTERLLAALSQMQ</sequence>
<dbReference type="PANTHER" id="PTHR42885:SF2">
    <property type="entry name" value="HISTIDINOL-PHOSPHATE AMINOTRANSFERASE"/>
    <property type="match status" value="1"/>
</dbReference>
<dbReference type="PANTHER" id="PTHR42885">
    <property type="entry name" value="HISTIDINOL-PHOSPHATE AMINOTRANSFERASE-RELATED"/>
    <property type="match status" value="1"/>
</dbReference>
<dbReference type="GO" id="GO:0004400">
    <property type="term" value="F:histidinol-phosphate transaminase activity"/>
    <property type="evidence" value="ECO:0007669"/>
    <property type="project" value="UniProtKB-UniRule"/>
</dbReference>
<keyword evidence="6 11" id="KW-0028">Amino-acid biosynthesis</keyword>
<name>A0A380BQW9_9GAMM</name>
<dbReference type="Gene3D" id="3.90.1150.10">
    <property type="entry name" value="Aspartate Aminotransferase, domain 1"/>
    <property type="match status" value="1"/>
</dbReference>
<dbReference type="InterPro" id="IPR015422">
    <property type="entry name" value="PyrdxlP-dep_Trfase_small"/>
</dbReference>
<evidence type="ECO:0000313" key="13">
    <source>
        <dbReference type="EMBL" id="SUJ04482.1"/>
    </source>
</evidence>
<keyword evidence="7 11" id="KW-0808">Transferase</keyword>
<keyword evidence="5 11" id="KW-0032">Aminotransferase</keyword>
<evidence type="ECO:0000256" key="3">
    <source>
        <dbReference type="ARBA" id="ARBA00007970"/>
    </source>
</evidence>
<evidence type="ECO:0000256" key="2">
    <source>
        <dbReference type="ARBA" id="ARBA00005011"/>
    </source>
</evidence>
<dbReference type="RefSeq" id="WP_115390288.1">
    <property type="nucleotide sequence ID" value="NZ_JADZHC010000053.1"/>
</dbReference>
<dbReference type="Proteomes" id="UP000254069">
    <property type="component" value="Unassembled WGS sequence"/>
</dbReference>
<dbReference type="CDD" id="cd00609">
    <property type="entry name" value="AAT_like"/>
    <property type="match status" value="1"/>
</dbReference>
<dbReference type="EMBL" id="UGYO01000002">
    <property type="protein sequence ID" value="SUJ04482.1"/>
    <property type="molecule type" value="Genomic_DNA"/>
</dbReference>
<evidence type="ECO:0000256" key="4">
    <source>
        <dbReference type="ARBA" id="ARBA00011738"/>
    </source>
</evidence>
<accession>A0A380BQW9</accession>
<dbReference type="InterPro" id="IPR015424">
    <property type="entry name" value="PyrdxlP-dep_Trfase"/>
</dbReference>
<comment type="subunit">
    <text evidence="4 11">Homodimer.</text>
</comment>
<feature type="domain" description="Aminotransferase class I/classII large" evidence="12">
    <location>
        <begin position="52"/>
        <end position="363"/>
    </location>
</feature>
<comment type="pathway">
    <text evidence="2 11">Amino-acid biosynthesis; L-histidine biosynthesis; L-histidine from 5-phospho-alpha-D-ribose 1-diphosphate: step 7/9.</text>
</comment>
<dbReference type="InterPro" id="IPR004839">
    <property type="entry name" value="Aminotransferase_I/II_large"/>
</dbReference>
<dbReference type="InterPro" id="IPR001917">
    <property type="entry name" value="Aminotrans_II_pyridoxalP_BS"/>
</dbReference>
<dbReference type="InterPro" id="IPR005861">
    <property type="entry name" value="HisP_aminotrans"/>
</dbReference>
<dbReference type="GO" id="GO:0000105">
    <property type="term" value="P:L-histidine biosynthetic process"/>
    <property type="evidence" value="ECO:0007669"/>
    <property type="project" value="UniProtKB-UniRule"/>
</dbReference>
<evidence type="ECO:0000256" key="9">
    <source>
        <dbReference type="ARBA" id="ARBA00023102"/>
    </source>
</evidence>
<dbReference type="EC" id="2.6.1.9" evidence="11"/>
<keyword evidence="9 11" id="KW-0368">Histidine biosynthesis</keyword>
<feature type="modified residue" description="N6-(pyridoxal phosphate)lysine" evidence="11">
    <location>
        <position position="229"/>
    </location>
</feature>
<protein>
    <recommendedName>
        <fullName evidence="11">Histidinol-phosphate aminotransferase</fullName>
        <ecNumber evidence="11">2.6.1.9</ecNumber>
    </recommendedName>
    <alternativeName>
        <fullName evidence="11">Imidazole acetol-phosphate transaminase</fullName>
    </alternativeName>
</protein>
<dbReference type="UniPathway" id="UPA00031">
    <property type="reaction ID" value="UER00012"/>
</dbReference>
<evidence type="ECO:0000313" key="14">
    <source>
        <dbReference type="Proteomes" id="UP000254069"/>
    </source>
</evidence>
<dbReference type="HAMAP" id="MF_01023">
    <property type="entry name" value="HisC_aminotrans_2"/>
    <property type="match status" value="1"/>
</dbReference>
<comment type="catalytic activity">
    <reaction evidence="10 11">
        <text>L-histidinol phosphate + 2-oxoglutarate = 3-(imidazol-4-yl)-2-oxopropyl phosphate + L-glutamate</text>
        <dbReference type="Rhea" id="RHEA:23744"/>
        <dbReference type="ChEBI" id="CHEBI:16810"/>
        <dbReference type="ChEBI" id="CHEBI:29985"/>
        <dbReference type="ChEBI" id="CHEBI:57766"/>
        <dbReference type="ChEBI" id="CHEBI:57980"/>
        <dbReference type="EC" id="2.6.1.9"/>
    </reaction>
</comment>
<evidence type="ECO:0000256" key="11">
    <source>
        <dbReference type="HAMAP-Rule" id="MF_01023"/>
    </source>
</evidence>
<dbReference type="GO" id="GO:0030170">
    <property type="term" value="F:pyridoxal phosphate binding"/>
    <property type="evidence" value="ECO:0007669"/>
    <property type="project" value="InterPro"/>
</dbReference>
<evidence type="ECO:0000256" key="7">
    <source>
        <dbReference type="ARBA" id="ARBA00022679"/>
    </source>
</evidence>
<keyword evidence="14" id="KW-1185">Reference proteome</keyword>
<dbReference type="Pfam" id="PF00155">
    <property type="entry name" value="Aminotran_1_2"/>
    <property type="match status" value="1"/>
</dbReference>
<evidence type="ECO:0000259" key="12">
    <source>
        <dbReference type="Pfam" id="PF00155"/>
    </source>
</evidence>
<gene>
    <name evidence="13" type="primary">hisC_2</name>
    <name evidence="11" type="synonym">hisC</name>
    <name evidence="13" type="ORF">NCTC10738_03670</name>
</gene>
<evidence type="ECO:0000256" key="5">
    <source>
        <dbReference type="ARBA" id="ARBA00022576"/>
    </source>
</evidence>
<reference evidence="13 14" key="1">
    <citation type="submission" date="2018-06" db="EMBL/GenBank/DDBJ databases">
        <authorList>
            <consortium name="Pathogen Informatics"/>
            <person name="Doyle S."/>
        </authorList>
    </citation>
    <scope>NUCLEOTIDE SEQUENCE [LARGE SCALE GENOMIC DNA]</scope>
    <source>
        <strain evidence="13 14">NCTC10738</strain>
    </source>
</reference>
<evidence type="ECO:0000256" key="1">
    <source>
        <dbReference type="ARBA" id="ARBA00001933"/>
    </source>
</evidence>
<dbReference type="SUPFAM" id="SSF53383">
    <property type="entry name" value="PLP-dependent transferases"/>
    <property type="match status" value="1"/>
</dbReference>
<dbReference type="PROSITE" id="PS00599">
    <property type="entry name" value="AA_TRANSFER_CLASS_2"/>
    <property type="match status" value="1"/>
</dbReference>
<dbReference type="InterPro" id="IPR015421">
    <property type="entry name" value="PyrdxlP-dep_Trfase_major"/>
</dbReference>
<evidence type="ECO:0000256" key="6">
    <source>
        <dbReference type="ARBA" id="ARBA00022605"/>
    </source>
</evidence>
<dbReference type="Gene3D" id="3.40.640.10">
    <property type="entry name" value="Type I PLP-dependent aspartate aminotransferase-like (Major domain)"/>
    <property type="match status" value="1"/>
</dbReference>
<proteinExistence type="inferred from homology"/>
<evidence type="ECO:0000256" key="10">
    <source>
        <dbReference type="ARBA" id="ARBA00047481"/>
    </source>
</evidence>
<dbReference type="AlphaFoldDB" id="A0A380BQW9"/>